<dbReference type="GO" id="GO:0061186">
    <property type="term" value="P:negative regulation of silent mating-type cassette heterochromatin formation"/>
    <property type="evidence" value="ECO:0007669"/>
    <property type="project" value="TreeGrafter"/>
</dbReference>
<dbReference type="GO" id="GO:0033698">
    <property type="term" value="C:Rpd3L complex"/>
    <property type="evidence" value="ECO:0007669"/>
    <property type="project" value="TreeGrafter"/>
</dbReference>
<evidence type="ECO:0000259" key="5">
    <source>
        <dbReference type="SMART" id="SM00249"/>
    </source>
</evidence>
<dbReference type="GO" id="GO:0008270">
    <property type="term" value="F:zinc ion binding"/>
    <property type="evidence" value="ECO:0007669"/>
    <property type="project" value="UniProtKB-KW"/>
</dbReference>
<feature type="compositionally biased region" description="Basic and acidic residues" evidence="4">
    <location>
        <begin position="115"/>
        <end position="128"/>
    </location>
</feature>
<feature type="compositionally biased region" description="Basic and acidic residues" evidence="4">
    <location>
        <begin position="339"/>
        <end position="349"/>
    </location>
</feature>
<dbReference type="InterPro" id="IPR053051">
    <property type="entry name" value="HDAC_complex_subunit"/>
</dbReference>
<gene>
    <name evidence="6" type="ORF">NUU61_002295</name>
</gene>
<dbReference type="InterPro" id="IPR011011">
    <property type="entry name" value="Znf_FYVE_PHD"/>
</dbReference>
<evidence type="ECO:0000256" key="2">
    <source>
        <dbReference type="ARBA" id="ARBA00022771"/>
    </source>
</evidence>
<dbReference type="InterPro" id="IPR019786">
    <property type="entry name" value="Zinc_finger_PHD-type_CS"/>
</dbReference>
<dbReference type="InterPro" id="IPR019787">
    <property type="entry name" value="Znf_PHD-finger"/>
</dbReference>
<protein>
    <submittedName>
        <fullName evidence="6">Zinc finger PHD-type</fullName>
    </submittedName>
</protein>
<dbReference type="RefSeq" id="XP_056513944.1">
    <property type="nucleotide sequence ID" value="XM_056652877.1"/>
</dbReference>
<feature type="compositionally biased region" description="Low complexity" evidence="4">
    <location>
        <begin position="21"/>
        <end position="30"/>
    </location>
</feature>
<dbReference type="OrthoDB" id="418595at2759"/>
<keyword evidence="1" id="KW-0479">Metal-binding</keyword>
<keyword evidence="2" id="KW-0863">Zinc-finger</keyword>
<dbReference type="Pfam" id="PF00628">
    <property type="entry name" value="PHD"/>
    <property type="match status" value="1"/>
</dbReference>
<feature type="compositionally biased region" description="Basic and acidic residues" evidence="4">
    <location>
        <begin position="254"/>
        <end position="289"/>
    </location>
</feature>
<feature type="compositionally biased region" description="Basic residues" evidence="4">
    <location>
        <begin position="412"/>
        <end position="426"/>
    </location>
</feature>
<dbReference type="GeneID" id="81392045"/>
<dbReference type="AlphaFoldDB" id="A0A9W9FRB8"/>
<evidence type="ECO:0000313" key="6">
    <source>
        <dbReference type="EMBL" id="KAJ5104948.1"/>
    </source>
</evidence>
<sequence>MTPRRSSRARTSQPSPALPHTNSSSSSVSLTRERSTRSNHKNPSSQGSSGHRSQSIDDAESGSKVDHPHTRQRQRGREDDEPPREEDEEDPEDDEEEEITRCLCGQQDYPGLPPSRREALGRGVKSEPGHPPTVSSNILPDDVGSMFIQCDTCKVWQHGGCVGIMDEAMSPDEYFCEECRKDLHKIRGESNGQRSSSYLPVAPAPSPAPSSRASSRDTSRRSRDPKSRNSEGDMNPKRRSTMNSRDAAYDEEEQLRRAIEESKEDTKSIPDETSIRRGKRSRSESEANRHGAKRQRTASPSPAATSKQSNQPSQPPSDGESRPEATANGNRRQRAPSRGQRDKELNKEVEEGEAEAAESANRRKDRTARRKGDAESEHEPASPTKTAPPEPEPSQASPNPPTPQEPTPVRPSTRKSGRPPARRGGRVARNQYTKDRDLNGNGTESSYMTNSPRRGQSHDIGGDSPRVGSGANGAHINGGESGRPSKPRHMHPQRTTMNEMKRRVSGILEFISRMQVEMAVASENSSTPTGNGDRSQGLLLKSMVDQIDNIMPSTTSDTGESAPPTTDGDGDAPTAHEKDFKDLSSVEMMDVLTRHLLKWQQEYGKFGER</sequence>
<feature type="compositionally biased region" description="Basic and acidic residues" evidence="4">
    <location>
        <begin position="574"/>
        <end position="584"/>
    </location>
</feature>
<accession>A0A9W9FRB8</accession>
<comment type="caution">
    <text evidence="6">The sequence shown here is derived from an EMBL/GenBank/DDBJ whole genome shotgun (WGS) entry which is preliminary data.</text>
</comment>
<dbReference type="InterPro" id="IPR003903">
    <property type="entry name" value="UIM_dom"/>
</dbReference>
<keyword evidence="3" id="KW-0862">Zinc</keyword>
<dbReference type="SUPFAM" id="SSF57903">
    <property type="entry name" value="FYVE/PHD zinc finger"/>
    <property type="match status" value="1"/>
</dbReference>
<evidence type="ECO:0000256" key="1">
    <source>
        <dbReference type="ARBA" id="ARBA00022723"/>
    </source>
</evidence>
<feature type="compositionally biased region" description="Polar residues" evidence="4">
    <location>
        <begin position="440"/>
        <end position="454"/>
    </location>
</feature>
<dbReference type="InterPro" id="IPR001965">
    <property type="entry name" value="Znf_PHD"/>
</dbReference>
<dbReference type="GO" id="GO:0070210">
    <property type="term" value="C:Rpd3L-Expanded complex"/>
    <property type="evidence" value="ECO:0007669"/>
    <property type="project" value="TreeGrafter"/>
</dbReference>
<dbReference type="PROSITE" id="PS01359">
    <property type="entry name" value="ZF_PHD_1"/>
    <property type="match status" value="1"/>
</dbReference>
<dbReference type="GO" id="GO:0061188">
    <property type="term" value="P:negative regulation of rDNA heterochromatin formation"/>
    <property type="evidence" value="ECO:0007669"/>
    <property type="project" value="TreeGrafter"/>
</dbReference>
<feature type="compositionally biased region" description="Low complexity" evidence="4">
    <location>
        <begin position="44"/>
        <end position="53"/>
    </location>
</feature>
<keyword evidence="7" id="KW-1185">Reference proteome</keyword>
<evidence type="ECO:0000256" key="3">
    <source>
        <dbReference type="ARBA" id="ARBA00022833"/>
    </source>
</evidence>
<dbReference type="PANTHER" id="PTHR47793">
    <property type="entry name" value="HISTONE DEACETYLASE COMPLEX SUBUNIT CTI6"/>
    <property type="match status" value="1"/>
</dbReference>
<feature type="region of interest" description="Disordered" evidence="4">
    <location>
        <begin position="550"/>
        <end position="584"/>
    </location>
</feature>
<reference evidence="6" key="2">
    <citation type="journal article" date="2023" name="IMA Fungus">
        <title>Comparative genomic study of the Penicillium genus elucidates a diverse pangenome and 15 lateral gene transfer events.</title>
        <authorList>
            <person name="Petersen C."/>
            <person name="Sorensen T."/>
            <person name="Nielsen M.R."/>
            <person name="Sondergaard T.E."/>
            <person name="Sorensen J.L."/>
            <person name="Fitzpatrick D.A."/>
            <person name="Frisvad J.C."/>
            <person name="Nielsen K.L."/>
        </authorList>
    </citation>
    <scope>NUCLEOTIDE SEQUENCE</scope>
    <source>
        <strain evidence="6">IBT 34128</strain>
    </source>
</reference>
<proteinExistence type="predicted"/>
<reference evidence="6" key="1">
    <citation type="submission" date="2022-11" db="EMBL/GenBank/DDBJ databases">
        <authorList>
            <person name="Petersen C."/>
        </authorList>
    </citation>
    <scope>NUCLEOTIDE SEQUENCE</scope>
    <source>
        <strain evidence="6">IBT 34128</strain>
    </source>
</reference>
<organism evidence="6 7">
    <name type="scientific">Penicillium alfredii</name>
    <dbReference type="NCBI Taxonomy" id="1506179"/>
    <lineage>
        <taxon>Eukaryota</taxon>
        <taxon>Fungi</taxon>
        <taxon>Dikarya</taxon>
        <taxon>Ascomycota</taxon>
        <taxon>Pezizomycotina</taxon>
        <taxon>Eurotiomycetes</taxon>
        <taxon>Eurotiomycetidae</taxon>
        <taxon>Eurotiales</taxon>
        <taxon>Aspergillaceae</taxon>
        <taxon>Penicillium</taxon>
    </lineage>
</organism>
<feature type="domain" description="Zinc finger PHD-type" evidence="5">
    <location>
        <begin position="101"/>
        <end position="180"/>
    </location>
</feature>
<dbReference type="InterPro" id="IPR013083">
    <property type="entry name" value="Znf_RING/FYVE/PHD"/>
</dbReference>
<feature type="region of interest" description="Disordered" evidence="4">
    <location>
        <begin position="187"/>
        <end position="496"/>
    </location>
</feature>
<dbReference type="EMBL" id="JAPMSZ010000004">
    <property type="protein sequence ID" value="KAJ5104948.1"/>
    <property type="molecule type" value="Genomic_DNA"/>
</dbReference>
<dbReference type="Proteomes" id="UP001141434">
    <property type="component" value="Unassembled WGS sequence"/>
</dbReference>
<evidence type="ECO:0000256" key="4">
    <source>
        <dbReference type="SAM" id="MobiDB-lite"/>
    </source>
</evidence>
<feature type="compositionally biased region" description="Basic and acidic residues" evidence="4">
    <location>
        <begin position="370"/>
        <end position="380"/>
    </location>
</feature>
<dbReference type="PANTHER" id="PTHR47793:SF1">
    <property type="entry name" value="HISTONE DEACETYLASE COMPLEX SUBUNIT CTI6"/>
    <property type="match status" value="1"/>
</dbReference>
<dbReference type="Gene3D" id="3.30.40.10">
    <property type="entry name" value="Zinc/RING finger domain, C3HC4 (zinc finger)"/>
    <property type="match status" value="1"/>
</dbReference>
<feature type="compositionally biased region" description="Pro residues" evidence="4">
    <location>
        <begin position="386"/>
        <end position="409"/>
    </location>
</feature>
<evidence type="ECO:0000313" key="7">
    <source>
        <dbReference type="Proteomes" id="UP001141434"/>
    </source>
</evidence>
<feature type="region of interest" description="Disordered" evidence="4">
    <location>
        <begin position="1"/>
        <end position="139"/>
    </location>
</feature>
<feature type="compositionally biased region" description="Acidic residues" evidence="4">
    <location>
        <begin position="79"/>
        <end position="98"/>
    </location>
</feature>
<dbReference type="SMART" id="SM00249">
    <property type="entry name" value="PHD"/>
    <property type="match status" value="1"/>
</dbReference>
<name>A0A9W9FRB8_9EURO</name>
<dbReference type="PROSITE" id="PS50330">
    <property type="entry name" value="UIM"/>
    <property type="match status" value="1"/>
</dbReference>
<feature type="compositionally biased region" description="Polar residues" evidence="4">
    <location>
        <begin position="297"/>
        <end position="307"/>
    </location>
</feature>
<feature type="compositionally biased region" description="Basic and acidic residues" evidence="4">
    <location>
        <begin position="214"/>
        <end position="236"/>
    </location>
</feature>